<reference evidence="1 2" key="1">
    <citation type="journal article" date="2024" name="Science">
        <title>Giant polyketide synthase enzymes in the biosynthesis of giant marine polyether toxins.</title>
        <authorList>
            <person name="Fallon T.R."/>
            <person name="Shende V.V."/>
            <person name="Wierzbicki I.H."/>
            <person name="Pendleton A.L."/>
            <person name="Watervoot N.F."/>
            <person name="Auber R.P."/>
            <person name="Gonzalez D.J."/>
            <person name="Wisecaver J.H."/>
            <person name="Moore B.S."/>
        </authorList>
    </citation>
    <scope>NUCLEOTIDE SEQUENCE [LARGE SCALE GENOMIC DNA]</scope>
    <source>
        <strain evidence="1 2">12B1</strain>
    </source>
</reference>
<gene>
    <name evidence="1" type="ORF">AB1Y20_011578</name>
</gene>
<accession>A0AB34IIG9</accession>
<organism evidence="1 2">
    <name type="scientific">Prymnesium parvum</name>
    <name type="common">Toxic golden alga</name>
    <dbReference type="NCBI Taxonomy" id="97485"/>
    <lineage>
        <taxon>Eukaryota</taxon>
        <taxon>Haptista</taxon>
        <taxon>Haptophyta</taxon>
        <taxon>Prymnesiophyceae</taxon>
        <taxon>Prymnesiales</taxon>
        <taxon>Prymnesiaceae</taxon>
        <taxon>Prymnesium</taxon>
    </lineage>
</organism>
<comment type="caution">
    <text evidence="1">The sequence shown here is derived from an EMBL/GenBank/DDBJ whole genome shotgun (WGS) entry which is preliminary data.</text>
</comment>
<name>A0AB34IIG9_PRYPA</name>
<dbReference type="EMBL" id="JBGBPQ010000025">
    <property type="protein sequence ID" value="KAL1499371.1"/>
    <property type="molecule type" value="Genomic_DNA"/>
</dbReference>
<dbReference type="AlphaFoldDB" id="A0AB34IIG9"/>
<evidence type="ECO:0000313" key="2">
    <source>
        <dbReference type="Proteomes" id="UP001515480"/>
    </source>
</evidence>
<dbReference type="GO" id="GO:0005254">
    <property type="term" value="F:chloride channel activity"/>
    <property type="evidence" value="ECO:0007669"/>
    <property type="project" value="InterPro"/>
</dbReference>
<evidence type="ECO:0000313" key="1">
    <source>
        <dbReference type="EMBL" id="KAL1499371.1"/>
    </source>
</evidence>
<proteinExistence type="predicted"/>
<keyword evidence="2" id="KW-1185">Reference proteome</keyword>
<sequence>MEPSQKPALARTVSGKFRKRGTHWSDWLPSPPGWFIRWNQSNLYAASAPGFFDREGPPVKKLLSYSPRGMWTFFALFADIELSAFHGHMTFHLVWALLVPLVFCFICASIDGYEPIVDGVPSAARKWVILFENKMRTSSNEFRGLVAYVLGGYVARAFMMWHARRKNYASFCGTTRNLILQLSAAVPMDAAGGMSAEEVARLRSDLGRWAVLTHEVAMLKARGEMDSEEGRQYLLKAGLMEEGEWEAMVAGDRHTTVLWWVQMVVQRLNEGGVMGTLQQRTCSEAVSMMRAQANDLMSSLDRDLPYPYASLLGMLVKTNVALMSLWRSSELYLQFCGSIEVAGQTWGTAHVKNPNCDLVGNPTNFPNENGWHFFTMVFLELTILFLWNTSYKAMYDLGKTLSNPFLNRRIDIAHEAIHAGLRRLAEQLLGNPSVHLPPAMARLPFKPTFARGRVESVM</sequence>
<protein>
    <submittedName>
        <fullName evidence="1">Uncharacterized protein</fullName>
    </submittedName>
</protein>
<dbReference type="Proteomes" id="UP001515480">
    <property type="component" value="Unassembled WGS sequence"/>
</dbReference>